<name>A0A1H8LZM6_9PROT</name>
<reference evidence="2" key="1">
    <citation type="submission" date="2016-10" db="EMBL/GenBank/DDBJ databases">
        <authorList>
            <person name="Varghese N."/>
            <person name="Submissions S."/>
        </authorList>
    </citation>
    <scope>NUCLEOTIDE SEQUENCE [LARGE SCALE GENOMIC DNA]</scope>
    <source>
        <strain evidence="2">Nm76</strain>
    </source>
</reference>
<dbReference type="STRING" id="42354.SAMN05216333_104113"/>
<sequence length="154" mass="17164">MIDAMFKETLLTRYSTMKRFIMLLLLLFCTSTGYAQEDNSLLEKVESSARAWLKIVDSGDYKDSWENASPLFKGKTSEGAWIKSITAIRAPRGAITARYIATAGATKSLSGFPDGEYVVLQFYTTFGENGLALETITLAKTKDDTWQIADYEAK</sequence>
<organism evidence="1 2">
    <name type="scientific">Nitrosomonas oligotropha</name>
    <dbReference type="NCBI Taxonomy" id="42354"/>
    <lineage>
        <taxon>Bacteria</taxon>
        <taxon>Pseudomonadati</taxon>
        <taxon>Pseudomonadota</taxon>
        <taxon>Betaproteobacteria</taxon>
        <taxon>Nitrosomonadales</taxon>
        <taxon>Nitrosomonadaceae</taxon>
        <taxon>Nitrosomonas</taxon>
    </lineage>
</organism>
<protein>
    <recommendedName>
        <fullName evidence="3">DUF4019 domain-containing protein</fullName>
    </recommendedName>
</protein>
<dbReference type="AlphaFoldDB" id="A0A1H8LZM6"/>
<proteinExistence type="predicted"/>
<keyword evidence="2" id="KW-1185">Reference proteome</keyword>
<evidence type="ECO:0000313" key="2">
    <source>
        <dbReference type="Proteomes" id="UP000198814"/>
    </source>
</evidence>
<evidence type="ECO:0000313" key="1">
    <source>
        <dbReference type="EMBL" id="SEO10555.1"/>
    </source>
</evidence>
<dbReference type="Pfam" id="PF13211">
    <property type="entry name" value="DUF4019"/>
    <property type="match status" value="1"/>
</dbReference>
<evidence type="ECO:0008006" key="3">
    <source>
        <dbReference type="Google" id="ProtNLM"/>
    </source>
</evidence>
<dbReference type="EMBL" id="FODO01000004">
    <property type="protein sequence ID" value="SEO10555.1"/>
    <property type="molecule type" value="Genomic_DNA"/>
</dbReference>
<dbReference type="InterPro" id="IPR025091">
    <property type="entry name" value="DUF4019"/>
</dbReference>
<accession>A0A1H8LZM6</accession>
<gene>
    <name evidence="1" type="ORF">SAMN05216333_104113</name>
</gene>
<dbReference type="Proteomes" id="UP000198814">
    <property type="component" value="Unassembled WGS sequence"/>
</dbReference>